<keyword evidence="6" id="KW-0325">Glycoprotein</keyword>
<dbReference type="FunFam" id="3.80.10.10:FF:000095">
    <property type="entry name" value="LRR receptor-like serine/threonine-protein kinase GSO1"/>
    <property type="match status" value="1"/>
</dbReference>
<dbReference type="Pfam" id="PF00560">
    <property type="entry name" value="LRR_1"/>
    <property type="match status" value="3"/>
</dbReference>
<evidence type="ECO:0000256" key="6">
    <source>
        <dbReference type="ARBA" id="ARBA00023180"/>
    </source>
</evidence>
<evidence type="ECO:0000313" key="9">
    <source>
        <dbReference type="Proteomes" id="UP001153069"/>
    </source>
</evidence>
<evidence type="ECO:0000256" key="1">
    <source>
        <dbReference type="ARBA" id="ARBA00004370"/>
    </source>
</evidence>
<name>A0A9N8EX22_9STRA</name>
<dbReference type="SUPFAM" id="SSF52058">
    <property type="entry name" value="L domain-like"/>
    <property type="match status" value="1"/>
</dbReference>
<feature type="transmembrane region" description="Helical" evidence="7">
    <location>
        <begin position="154"/>
        <end position="176"/>
    </location>
</feature>
<evidence type="ECO:0000256" key="3">
    <source>
        <dbReference type="ARBA" id="ARBA00022729"/>
    </source>
</evidence>
<organism evidence="8 9">
    <name type="scientific">Seminavis robusta</name>
    <dbReference type="NCBI Taxonomy" id="568900"/>
    <lineage>
        <taxon>Eukaryota</taxon>
        <taxon>Sar</taxon>
        <taxon>Stramenopiles</taxon>
        <taxon>Ochrophyta</taxon>
        <taxon>Bacillariophyta</taxon>
        <taxon>Bacillariophyceae</taxon>
        <taxon>Bacillariophycidae</taxon>
        <taxon>Naviculales</taxon>
        <taxon>Naviculaceae</taxon>
        <taxon>Seminavis</taxon>
    </lineage>
</organism>
<evidence type="ECO:0000256" key="7">
    <source>
        <dbReference type="SAM" id="Phobius"/>
    </source>
</evidence>
<dbReference type="InterPro" id="IPR032675">
    <property type="entry name" value="LRR_dom_sf"/>
</dbReference>
<keyword evidence="7" id="KW-1133">Transmembrane helix</keyword>
<keyword evidence="9" id="KW-1185">Reference proteome</keyword>
<keyword evidence="5 7" id="KW-0472">Membrane</keyword>
<keyword evidence="2" id="KW-0433">Leucine-rich repeat</keyword>
<keyword evidence="4" id="KW-0677">Repeat</keyword>
<evidence type="ECO:0000256" key="2">
    <source>
        <dbReference type="ARBA" id="ARBA00022614"/>
    </source>
</evidence>
<evidence type="ECO:0000256" key="4">
    <source>
        <dbReference type="ARBA" id="ARBA00022737"/>
    </source>
</evidence>
<dbReference type="Proteomes" id="UP001153069">
    <property type="component" value="Unassembled WGS sequence"/>
</dbReference>
<keyword evidence="3" id="KW-0732">Signal</keyword>
<keyword evidence="7" id="KW-0812">Transmembrane</keyword>
<dbReference type="OrthoDB" id="2021138at2759"/>
<dbReference type="EMBL" id="CAICTM010002107">
    <property type="protein sequence ID" value="CAB9527940.1"/>
    <property type="molecule type" value="Genomic_DNA"/>
</dbReference>
<protein>
    <submittedName>
        <fullName evidence="8">Leucine Rich Repeat</fullName>
    </submittedName>
</protein>
<evidence type="ECO:0000313" key="8">
    <source>
        <dbReference type="EMBL" id="CAB9527940.1"/>
    </source>
</evidence>
<dbReference type="InterPro" id="IPR001611">
    <property type="entry name" value="Leu-rich_rpt"/>
</dbReference>
<dbReference type="Gene3D" id="3.80.10.10">
    <property type="entry name" value="Ribonuclease Inhibitor"/>
    <property type="match status" value="2"/>
</dbReference>
<sequence length="661" mass="71484">MTDHANDNIVDDLVAKGHIPLQNSGGVLTEETGSGTGEKTLAAGNASNCKSVENLDSTGTGAKTLKSSLAIGVEIPPQQAPEEPNGIPGAYALCGVMDERTEQATDLDLSHGVVPTVPNNTEIPSATPVEDLERAEEVVGHRIMPTRGSDKIEFPWALGCWLVLVVIAIVIPTVLLREPADGSVAQATSSSPSFAPSPSPTIDFILDLPMHTKEAILDDPESSQFQAYQWLQNDPNRKNYTQGKLMQRFVLATLYYATNGDDWKGNENWMDYDADECLDWFNQASLPPLHFDACTTEGEFNALALFHNSMRGSLPRELGFLTSLQALTLGDSFLSGTIPIEIWKLPILWVFAVNNNLLTGTLPPEGMVAAQSSKTYLDLAGNQLSGRIPSELGLSRHLSHFSVGDNQMTGTLPEELGNIATLEYLSLAWNGFTGTIQGSPFQGWGNLTYLFLRDNLFTGQFPTEVGLLTSLVELYIYNNSFSGSLPSELGNLGGKPLRRIVVANNKFSGSISDSIWHLSGLEELQVDLNSFTGTLPSDCGVTLGSTMRMFDLALNQFHGTIPSSIGLWTDLRRLDLLGNDFEGSLPSEVWQMLSLKKLLVGNNLKGSIPPNVSFPDMEVLDLSGSMISGTIPNQICNSGKLDVLDYSCSEILCGCDCPCGR</sequence>
<comment type="caution">
    <text evidence="8">The sequence shown here is derived from an EMBL/GenBank/DDBJ whole genome shotgun (WGS) entry which is preliminary data.</text>
</comment>
<comment type="subcellular location">
    <subcellularLocation>
        <location evidence="1">Membrane</location>
    </subcellularLocation>
</comment>
<dbReference type="GO" id="GO:0016020">
    <property type="term" value="C:membrane"/>
    <property type="evidence" value="ECO:0007669"/>
    <property type="project" value="UniProtKB-SubCell"/>
</dbReference>
<accession>A0A9N8EX22</accession>
<proteinExistence type="predicted"/>
<gene>
    <name evidence="8" type="ORF">SEMRO_2109_G314930.1</name>
</gene>
<dbReference type="AlphaFoldDB" id="A0A9N8EX22"/>
<reference evidence="8" key="1">
    <citation type="submission" date="2020-06" db="EMBL/GenBank/DDBJ databases">
        <authorList>
            <consortium name="Plant Systems Biology data submission"/>
        </authorList>
    </citation>
    <scope>NUCLEOTIDE SEQUENCE</scope>
    <source>
        <strain evidence="8">D6</strain>
    </source>
</reference>
<evidence type="ECO:0000256" key="5">
    <source>
        <dbReference type="ARBA" id="ARBA00023136"/>
    </source>
</evidence>
<dbReference type="PANTHER" id="PTHR45974">
    <property type="entry name" value="RECEPTOR-LIKE PROTEIN 55"/>
    <property type="match status" value="1"/>
</dbReference>